<accession>A0AAU9PWF0</accession>
<evidence type="ECO:0000256" key="1">
    <source>
        <dbReference type="SAM" id="MobiDB-lite"/>
    </source>
</evidence>
<gene>
    <name evidence="2" type="ORF">LVIROSA_LOCUS39476</name>
</gene>
<evidence type="ECO:0000313" key="3">
    <source>
        <dbReference type="Proteomes" id="UP001157418"/>
    </source>
</evidence>
<comment type="caution">
    <text evidence="2">The sequence shown here is derived from an EMBL/GenBank/DDBJ whole genome shotgun (WGS) entry which is preliminary data.</text>
</comment>
<dbReference type="EMBL" id="CAKMRJ010005745">
    <property type="protein sequence ID" value="CAH1454287.1"/>
    <property type="molecule type" value="Genomic_DNA"/>
</dbReference>
<proteinExistence type="predicted"/>
<organism evidence="2 3">
    <name type="scientific">Lactuca virosa</name>
    <dbReference type="NCBI Taxonomy" id="75947"/>
    <lineage>
        <taxon>Eukaryota</taxon>
        <taxon>Viridiplantae</taxon>
        <taxon>Streptophyta</taxon>
        <taxon>Embryophyta</taxon>
        <taxon>Tracheophyta</taxon>
        <taxon>Spermatophyta</taxon>
        <taxon>Magnoliopsida</taxon>
        <taxon>eudicotyledons</taxon>
        <taxon>Gunneridae</taxon>
        <taxon>Pentapetalae</taxon>
        <taxon>asterids</taxon>
        <taxon>campanulids</taxon>
        <taxon>Asterales</taxon>
        <taxon>Asteraceae</taxon>
        <taxon>Cichorioideae</taxon>
        <taxon>Cichorieae</taxon>
        <taxon>Lactucinae</taxon>
        <taxon>Lactuca</taxon>
    </lineage>
</organism>
<dbReference type="AlphaFoldDB" id="A0AAU9PWF0"/>
<reference evidence="2 3" key="1">
    <citation type="submission" date="2022-01" db="EMBL/GenBank/DDBJ databases">
        <authorList>
            <person name="Xiong W."/>
            <person name="Schranz E."/>
        </authorList>
    </citation>
    <scope>NUCLEOTIDE SEQUENCE [LARGE SCALE GENOMIC DNA]</scope>
</reference>
<feature type="compositionally biased region" description="Acidic residues" evidence="1">
    <location>
        <begin position="83"/>
        <end position="112"/>
    </location>
</feature>
<dbReference type="Proteomes" id="UP001157418">
    <property type="component" value="Unassembled WGS sequence"/>
</dbReference>
<protein>
    <submittedName>
        <fullName evidence="2">Uncharacterized protein</fullName>
    </submittedName>
</protein>
<evidence type="ECO:0000313" key="2">
    <source>
        <dbReference type="EMBL" id="CAH1454287.1"/>
    </source>
</evidence>
<feature type="region of interest" description="Disordered" evidence="1">
    <location>
        <begin position="83"/>
        <end position="119"/>
    </location>
</feature>
<name>A0AAU9PWF0_9ASTR</name>
<sequence length="119" mass="13766">MFDNLIRKQLWNRDNRLCYYSGPITVLLDSFITHVTGYKLENIEEFEVNADSLGMWQFIGREDDEQGNVSSDTDMELEIVEREFADEEDVASNEDAIENESDGIDEDTDTDENMLQKNA</sequence>
<keyword evidence="3" id="KW-1185">Reference proteome</keyword>